<name>A0AA39I554_9BILA</name>
<keyword evidence="3" id="KW-1185">Reference proteome</keyword>
<comment type="caution">
    <text evidence="2">The sequence shown here is derived from an EMBL/GenBank/DDBJ whole genome shotgun (WGS) entry which is preliminary data.</text>
</comment>
<protein>
    <submittedName>
        <fullName evidence="2">Uncharacterized protein</fullName>
    </submittedName>
</protein>
<dbReference type="EMBL" id="JAUCMV010000002">
    <property type="protein sequence ID" value="KAK0418012.1"/>
    <property type="molecule type" value="Genomic_DNA"/>
</dbReference>
<proteinExistence type="predicted"/>
<evidence type="ECO:0000313" key="2">
    <source>
        <dbReference type="EMBL" id="KAK0418012.1"/>
    </source>
</evidence>
<accession>A0AA39I554</accession>
<feature type="transmembrane region" description="Helical" evidence="1">
    <location>
        <begin position="76"/>
        <end position="103"/>
    </location>
</feature>
<evidence type="ECO:0000313" key="3">
    <source>
        <dbReference type="Proteomes" id="UP001175271"/>
    </source>
</evidence>
<dbReference type="AlphaFoldDB" id="A0AA39I554"/>
<keyword evidence="1" id="KW-0812">Transmembrane</keyword>
<sequence>MGFKVALVNVSWCYVKQNFNALTGFINVAEEEQKEHLARSGPFVYDPVAVSLGRESAVMSSVDSLDSSTTGTPIGAFYVCSGHLVSLACYLAFGFLCVVGIFFCGKYERSVEGEANMIKAKTTPPENRSFEE</sequence>
<keyword evidence="1" id="KW-1133">Transmembrane helix</keyword>
<gene>
    <name evidence="2" type="ORF">QR680_013324</name>
</gene>
<evidence type="ECO:0000256" key="1">
    <source>
        <dbReference type="SAM" id="Phobius"/>
    </source>
</evidence>
<keyword evidence="1" id="KW-0472">Membrane</keyword>
<dbReference type="Proteomes" id="UP001175271">
    <property type="component" value="Unassembled WGS sequence"/>
</dbReference>
<reference evidence="2" key="1">
    <citation type="submission" date="2023-06" db="EMBL/GenBank/DDBJ databases">
        <title>Genomic analysis of the entomopathogenic nematode Steinernema hermaphroditum.</title>
        <authorList>
            <person name="Schwarz E.M."/>
            <person name="Heppert J.K."/>
            <person name="Baniya A."/>
            <person name="Schwartz H.T."/>
            <person name="Tan C.-H."/>
            <person name="Antoshechkin I."/>
            <person name="Sternberg P.W."/>
            <person name="Goodrich-Blair H."/>
            <person name="Dillman A.R."/>
        </authorList>
    </citation>
    <scope>NUCLEOTIDE SEQUENCE</scope>
    <source>
        <strain evidence="2">PS9179</strain>
        <tissue evidence="2">Whole animal</tissue>
    </source>
</reference>
<organism evidence="2 3">
    <name type="scientific">Steinernema hermaphroditum</name>
    <dbReference type="NCBI Taxonomy" id="289476"/>
    <lineage>
        <taxon>Eukaryota</taxon>
        <taxon>Metazoa</taxon>
        <taxon>Ecdysozoa</taxon>
        <taxon>Nematoda</taxon>
        <taxon>Chromadorea</taxon>
        <taxon>Rhabditida</taxon>
        <taxon>Tylenchina</taxon>
        <taxon>Panagrolaimomorpha</taxon>
        <taxon>Strongyloidoidea</taxon>
        <taxon>Steinernematidae</taxon>
        <taxon>Steinernema</taxon>
    </lineage>
</organism>